<reference evidence="1" key="1">
    <citation type="submission" date="2021-02" db="EMBL/GenBank/DDBJ databases">
        <authorList>
            <person name="Nowell W R."/>
        </authorList>
    </citation>
    <scope>NUCLEOTIDE SEQUENCE</scope>
</reference>
<proteinExistence type="predicted"/>
<feature type="non-terminal residue" evidence="1">
    <location>
        <position position="1"/>
    </location>
</feature>
<name>A0A815V9G9_9BILA</name>
<evidence type="ECO:0000313" key="1">
    <source>
        <dbReference type="EMBL" id="CAF1530114.1"/>
    </source>
</evidence>
<dbReference type="AlphaFoldDB" id="A0A815V9G9"/>
<accession>A0A815V9G9</accession>
<evidence type="ECO:0000313" key="2">
    <source>
        <dbReference type="Proteomes" id="UP000663889"/>
    </source>
</evidence>
<organism evidence="1 2">
    <name type="scientific">Rotaria sordida</name>
    <dbReference type="NCBI Taxonomy" id="392033"/>
    <lineage>
        <taxon>Eukaryota</taxon>
        <taxon>Metazoa</taxon>
        <taxon>Spiralia</taxon>
        <taxon>Gnathifera</taxon>
        <taxon>Rotifera</taxon>
        <taxon>Eurotatoria</taxon>
        <taxon>Bdelloidea</taxon>
        <taxon>Philodinida</taxon>
        <taxon>Philodinidae</taxon>
        <taxon>Rotaria</taxon>
    </lineage>
</organism>
<comment type="caution">
    <text evidence="1">The sequence shown here is derived from an EMBL/GenBank/DDBJ whole genome shotgun (WGS) entry which is preliminary data.</text>
</comment>
<dbReference type="Proteomes" id="UP000663889">
    <property type="component" value="Unassembled WGS sequence"/>
</dbReference>
<dbReference type="EMBL" id="CAJNOU010007787">
    <property type="protein sequence ID" value="CAF1530114.1"/>
    <property type="molecule type" value="Genomic_DNA"/>
</dbReference>
<sequence length="29" mass="3607">RILRSTTLLKIEFEIEYSVQDRIRDEVQR</sequence>
<gene>
    <name evidence="1" type="ORF">SEV965_LOCUS37480</name>
</gene>
<protein>
    <submittedName>
        <fullName evidence="1">Uncharacterized protein</fullName>
    </submittedName>
</protein>